<proteinExistence type="predicted"/>
<protein>
    <recommendedName>
        <fullName evidence="3">Lipid-A-disaccharide synthase</fullName>
        <ecNumber evidence="2">2.4.1.182</ecNumber>
    </recommendedName>
</protein>
<dbReference type="Proteomes" id="UP000609651">
    <property type="component" value="Unassembled WGS sequence"/>
</dbReference>
<name>A0ABX1VEZ9_9PLAN</name>
<keyword evidence="8" id="KW-0443">Lipid metabolism</keyword>
<evidence type="ECO:0000256" key="2">
    <source>
        <dbReference type="ARBA" id="ARBA00012687"/>
    </source>
</evidence>
<evidence type="ECO:0000256" key="6">
    <source>
        <dbReference type="ARBA" id="ARBA00022676"/>
    </source>
</evidence>
<dbReference type="InterPro" id="IPR003835">
    <property type="entry name" value="Glyco_trans_19"/>
</dbReference>
<accession>A0ABX1VEZ9</accession>
<dbReference type="GO" id="GO:0008915">
    <property type="term" value="F:lipid-A-disaccharide synthase activity"/>
    <property type="evidence" value="ECO:0007669"/>
    <property type="project" value="UniProtKB-EC"/>
</dbReference>
<organism evidence="10 11">
    <name type="scientific">Alienimonas chondri</name>
    <dbReference type="NCBI Taxonomy" id="2681879"/>
    <lineage>
        <taxon>Bacteria</taxon>
        <taxon>Pseudomonadati</taxon>
        <taxon>Planctomycetota</taxon>
        <taxon>Planctomycetia</taxon>
        <taxon>Planctomycetales</taxon>
        <taxon>Planctomycetaceae</taxon>
        <taxon>Alienimonas</taxon>
    </lineage>
</organism>
<evidence type="ECO:0000313" key="11">
    <source>
        <dbReference type="Proteomes" id="UP000609651"/>
    </source>
</evidence>
<evidence type="ECO:0000256" key="1">
    <source>
        <dbReference type="ARBA" id="ARBA00002056"/>
    </source>
</evidence>
<evidence type="ECO:0000256" key="7">
    <source>
        <dbReference type="ARBA" id="ARBA00022679"/>
    </source>
</evidence>
<dbReference type="PANTHER" id="PTHR30372">
    <property type="entry name" value="LIPID-A-DISACCHARIDE SYNTHASE"/>
    <property type="match status" value="1"/>
</dbReference>
<dbReference type="EC" id="2.4.1.182" evidence="2"/>
<keyword evidence="6 10" id="KW-0328">Glycosyltransferase</keyword>
<keyword evidence="7 10" id="KW-0808">Transferase</keyword>
<keyword evidence="5" id="KW-0441">Lipid A biosynthesis</keyword>
<dbReference type="EMBL" id="WTPX01000091">
    <property type="protein sequence ID" value="NNJ26683.1"/>
    <property type="molecule type" value="Genomic_DNA"/>
</dbReference>
<comment type="caution">
    <text evidence="10">The sequence shown here is derived from an EMBL/GenBank/DDBJ whole genome shotgun (WGS) entry which is preliminary data.</text>
</comment>
<evidence type="ECO:0000256" key="9">
    <source>
        <dbReference type="ARBA" id="ARBA00048975"/>
    </source>
</evidence>
<evidence type="ECO:0000256" key="4">
    <source>
        <dbReference type="ARBA" id="ARBA00022516"/>
    </source>
</evidence>
<evidence type="ECO:0000256" key="5">
    <source>
        <dbReference type="ARBA" id="ARBA00022556"/>
    </source>
</evidence>
<dbReference type="Pfam" id="PF02684">
    <property type="entry name" value="LpxB"/>
    <property type="match status" value="1"/>
</dbReference>
<evidence type="ECO:0000256" key="3">
    <source>
        <dbReference type="ARBA" id="ARBA00020902"/>
    </source>
</evidence>
<reference evidence="10 11" key="1">
    <citation type="journal article" date="2020" name="Syst. Appl. Microbiol.">
        <title>Alienimonas chondri sp. nov., a novel planctomycete isolated from the biofilm of the red alga Chondrus crispus.</title>
        <authorList>
            <person name="Vitorino I."/>
            <person name="Albuquerque L."/>
            <person name="Wiegand S."/>
            <person name="Kallscheuer N."/>
            <person name="da Costa M.S."/>
            <person name="Lobo-da-Cunha A."/>
            <person name="Jogler C."/>
            <person name="Lage O.M."/>
        </authorList>
    </citation>
    <scope>NUCLEOTIDE SEQUENCE [LARGE SCALE GENOMIC DNA]</scope>
    <source>
        <strain evidence="10 11">LzC2</strain>
    </source>
</reference>
<sequence length="420" mass="45439">MHLFLSAGEPSGDQHAAHLLTELRRRDPSLKAVGYGGPDLAAAGQEQSFRLTDLAVMGIGAVLPHIKTFFSLRNRAAEYFRDQKPDAVVLVDFPGFHWHLAKAAKKAGVPVIYYLPPQMWAWAGWRVKKVRKYVDYLLCGLPFEPQWYADRGVSAEDGTPCDYVGHPFFDEAAAKQLDQTFLEERRGGRTVGVLPGSRNREVERNGPILAAAARRLSGLHPDVTFRVAAYQPAHADRCRELFAGIPNVEVCVERTSEIIELAECCLFVSGSVSLELFARRTPGAVVYCLPRWKYQFLSKLVADDDLNTITLPNLFAGEKLYPEFFPPGAEAREVTEIVRLVDNWLSAPASLAAVRGAIAAAADRTVRTGATAAAADAVLRAVGGSNAAATAEPVVETAAGTQAVVAPPPGPNALAARRAA</sequence>
<gene>
    <name evidence="10" type="primary">lpxB</name>
    <name evidence="10" type="ORF">LzC2_27730</name>
</gene>
<dbReference type="PANTHER" id="PTHR30372:SF4">
    <property type="entry name" value="LIPID-A-DISACCHARIDE SYNTHASE, MITOCHONDRIAL-RELATED"/>
    <property type="match status" value="1"/>
</dbReference>
<keyword evidence="11" id="KW-1185">Reference proteome</keyword>
<comment type="function">
    <text evidence="1">Condensation of UDP-2,3-diacylglucosamine and 2,3-diacylglucosamine-1-phosphate to form lipid A disaccharide, a precursor of lipid A, a phosphorylated glycolipid that anchors the lipopolysaccharide to the outer membrane of the cell.</text>
</comment>
<evidence type="ECO:0000256" key="8">
    <source>
        <dbReference type="ARBA" id="ARBA00023098"/>
    </source>
</evidence>
<comment type="catalytic activity">
    <reaction evidence="9">
        <text>a lipid X + a UDP-2-N,3-O-bis[(3R)-3-hydroxyacyl]-alpha-D-glucosamine = a lipid A disaccharide + UDP + H(+)</text>
        <dbReference type="Rhea" id="RHEA:67828"/>
        <dbReference type="ChEBI" id="CHEBI:15378"/>
        <dbReference type="ChEBI" id="CHEBI:58223"/>
        <dbReference type="ChEBI" id="CHEBI:137748"/>
        <dbReference type="ChEBI" id="CHEBI:176338"/>
        <dbReference type="ChEBI" id="CHEBI:176343"/>
        <dbReference type="EC" id="2.4.1.182"/>
    </reaction>
</comment>
<dbReference type="SUPFAM" id="SSF53756">
    <property type="entry name" value="UDP-Glycosyltransferase/glycogen phosphorylase"/>
    <property type="match status" value="1"/>
</dbReference>
<evidence type="ECO:0000313" key="10">
    <source>
        <dbReference type="EMBL" id="NNJ26683.1"/>
    </source>
</evidence>
<keyword evidence="4" id="KW-0444">Lipid biosynthesis</keyword>